<evidence type="ECO:0000313" key="2">
    <source>
        <dbReference type="Proteomes" id="UP000652763"/>
    </source>
</evidence>
<comment type="caution">
    <text evidence="1">The sequence shown here is derived from an EMBL/GenBank/DDBJ whole genome shotgun (WGS) entry which is preliminary data.</text>
</comment>
<protein>
    <recommendedName>
        <fullName evidence="3">Lipoprotein</fullName>
    </recommendedName>
</protein>
<evidence type="ECO:0008006" key="3">
    <source>
        <dbReference type="Google" id="ProtNLM"/>
    </source>
</evidence>
<evidence type="ECO:0000313" key="1">
    <source>
        <dbReference type="EMBL" id="MBD8044495.1"/>
    </source>
</evidence>
<reference evidence="1 2" key="1">
    <citation type="submission" date="2020-08" db="EMBL/GenBank/DDBJ databases">
        <title>A Genomic Blueprint of the Chicken Gut Microbiome.</title>
        <authorList>
            <person name="Gilroy R."/>
            <person name="Ravi A."/>
            <person name="Getino M."/>
            <person name="Pursley I."/>
            <person name="Horton D.L."/>
            <person name="Alikhan N.-F."/>
            <person name="Baker D."/>
            <person name="Gharbi K."/>
            <person name="Hall N."/>
            <person name="Watson M."/>
            <person name="Adriaenssens E.M."/>
            <person name="Foster-Nyarko E."/>
            <person name="Jarju S."/>
            <person name="Secka A."/>
            <person name="Antonio M."/>
            <person name="Oren A."/>
            <person name="Chaudhuri R."/>
            <person name="La Ragione R.M."/>
            <person name="Hildebrand F."/>
            <person name="Pallen M.J."/>
        </authorList>
    </citation>
    <scope>NUCLEOTIDE SEQUENCE [LARGE SCALE GENOMIC DNA]</scope>
    <source>
        <strain evidence="1 2">Sa2BUA2</strain>
    </source>
</reference>
<keyword evidence="2" id="KW-1185">Reference proteome</keyword>
<name>A0ABR8YJT2_9MICC</name>
<dbReference type="Proteomes" id="UP000652763">
    <property type="component" value="Unassembled WGS sequence"/>
</dbReference>
<dbReference type="EMBL" id="JACSQC010000005">
    <property type="protein sequence ID" value="MBD8044495.1"/>
    <property type="molecule type" value="Genomic_DNA"/>
</dbReference>
<organism evidence="1 2">
    <name type="scientific">Arthrobacter pullicola</name>
    <dbReference type="NCBI Taxonomy" id="2762224"/>
    <lineage>
        <taxon>Bacteria</taxon>
        <taxon>Bacillati</taxon>
        <taxon>Actinomycetota</taxon>
        <taxon>Actinomycetes</taxon>
        <taxon>Micrococcales</taxon>
        <taxon>Micrococcaceae</taxon>
        <taxon>Arthrobacter</taxon>
    </lineage>
</organism>
<accession>A0ABR8YJT2</accession>
<sequence length="248" mass="27003">MSGAAVTGLIGAGCAAALPEEASPSAGEYPWHTDIVSTTFWVGEIHDSEAADGSQVRSAYDLFWMESYGGCDGLVVDGSCETQRRTADNGYFPTELTPLENPFYLDLPFDDVNNPAAFAMRGDVIPWADDPGYAGRETDKSFSYMKNRWVRLIKDGRECYGQIQDAGPSVYDDADYVFGEDDRRPANSLYNGAGLDVSPALNGCLGFADLNGASDRVNWQFVEADEVPEGPWREIITSRQVQLPPAAN</sequence>
<dbReference type="RefSeq" id="WP_191747553.1">
    <property type="nucleotide sequence ID" value="NZ_JACSQC010000005.1"/>
</dbReference>
<gene>
    <name evidence="1" type="ORF">H9638_11825</name>
</gene>
<proteinExistence type="predicted"/>